<dbReference type="RefSeq" id="WP_235432421.1">
    <property type="nucleotide sequence ID" value="NZ_HF570958.1"/>
</dbReference>
<organism evidence="1 2">
    <name type="scientific">Nostocoides japonicum T1-X7</name>
    <dbReference type="NCBI Taxonomy" id="1194083"/>
    <lineage>
        <taxon>Bacteria</taxon>
        <taxon>Bacillati</taxon>
        <taxon>Actinomycetota</taxon>
        <taxon>Actinomycetes</taxon>
        <taxon>Micrococcales</taxon>
        <taxon>Intrasporangiaceae</taxon>
        <taxon>Nostocoides</taxon>
    </lineage>
</organism>
<gene>
    <name evidence="1" type="ORF">BN12_1480011</name>
</gene>
<evidence type="ECO:0008006" key="3">
    <source>
        <dbReference type="Google" id="ProtNLM"/>
    </source>
</evidence>
<sequence>MGLGGVMDEEFQRYLQSVRAHRAELADSVAAVDAALARPLAHDAWSERVHTAMVELAHDWRDHRSLTEGERGLYADVRRSAPHLAGSADRLLAEHAEVSGQLRSVIEQLEGSEPVCDVASFREEVTDLMGRLVRHRQRGSDLVYAAYSWDIGGSD</sequence>
<name>A0A077LTV2_9MICO</name>
<evidence type="ECO:0000313" key="2">
    <source>
        <dbReference type="Proteomes" id="UP000035721"/>
    </source>
</evidence>
<comment type="caution">
    <text evidence="1">The sequence shown here is derived from an EMBL/GenBank/DDBJ whole genome shotgun (WGS) entry which is preliminary data.</text>
</comment>
<dbReference type="AlphaFoldDB" id="A0A077LTV2"/>
<dbReference type="Proteomes" id="UP000035721">
    <property type="component" value="Unassembled WGS sequence"/>
</dbReference>
<keyword evidence="2" id="KW-1185">Reference proteome</keyword>
<dbReference type="EMBL" id="CAJB01000055">
    <property type="protein sequence ID" value="CCH76806.1"/>
    <property type="molecule type" value="Genomic_DNA"/>
</dbReference>
<protein>
    <recommendedName>
        <fullName evidence="3">Hemerythrin-like domain-containing protein</fullName>
    </recommendedName>
</protein>
<evidence type="ECO:0000313" key="1">
    <source>
        <dbReference type="EMBL" id="CCH76806.1"/>
    </source>
</evidence>
<proteinExistence type="predicted"/>
<accession>A0A077LTV2</accession>
<reference evidence="1 2" key="1">
    <citation type="journal article" date="2013" name="ISME J.">
        <title>A metabolic model for members of the genus Tetrasphaera involved in enhanced biological phosphorus removal.</title>
        <authorList>
            <person name="Kristiansen R."/>
            <person name="Nguyen H.T.T."/>
            <person name="Saunders A.M."/>
            <person name="Nielsen J.L."/>
            <person name="Wimmer R."/>
            <person name="Le V.Q."/>
            <person name="McIlroy S.J."/>
            <person name="Petrovski S."/>
            <person name="Seviour R.J."/>
            <person name="Calteau A."/>
            <person name="Nielsen K.L."/>
            <person name="Nielsen P.H."/>
        </authorList>
    </citation>
    <scope>NUCLEOTIDE SEQUENCE [LARGE SCALE GENOMIC DNA]</scope>
    <source>
        <strain evidence="1 2">T1-X7</strain>
    </source>
</reference>